<evidence type="ECO:0000313" key="3">
    <source>
        <dbReference type="Proteomes" id="UP000277204"/>
    </source>
</evidence>
<keyword evidence="1" id="KW-0472">Membrane</keyword>
<gene>
    <name evidence="2" type="ORF">SMRZ_LOCUS10281</name>
</gene>
<evidence type="ECO:0000313" key="2">
    <source>
        <dbReference type="EMBL" id="VDO89682.1"/>
    </source>
</evidence>
<dbReference type="Proteomes" id="UP000277204">
    <property type="component" value="Unassembled WGS sequence"/>
</dbReference>
<sequence length="208" mass="23109">MAMEDEKLPQYWSVELTNTSTPAYINLAATFCDSFIIDSICECDSRIHSRHMNQFHHLLSTKLVNLLYWALIDLLGKMILSSLKLGNPSLSDDAKCTNVTFTPVESSNRLKREVNATLDQNREQGIQGTANIEIPTPQAKELTTEAFTNIINSGIEKSDNKTGLKLSNVETKKDHIGTIIAIAAVATGILLIVIVIGIIYKYRRRNSA</sequence>
<organism evidence="2 3">
    <name type="scientific">Schistosoma margrebowiei</name>
    <dbReference type="NCBI Taxonomy" id="48269"/>
    <lineage>
        <taxon>Eukaryota</taxon>
        <taxon>Metazoa</taxon>
        <taxon>Spiralia</taxon>
        <taxon>Lophotrochozoa</taxon>
        <taxon>Platyhelminthes</taxon>
        <taxon>Trematoda</taxon>
        <taxon>Digenea</taxon>
        <taxon>Strigeidida</taxon>
        <taxon>Schistosomatoidea</taxon>
        <taxon>Schistosomatidae</taxon>
        <taxon>Schistosoma</taxon>
    </lineage>
</organism>
<feature type="transmembrane region" description="Helical" evidence="1">
    <location>
        <begin position="176"/>
        <end position="200"/>
    </location>
</feature>
<dbReference type="EMBL" id="UZAI01005231">
    <property type="protein sequence ID" value="VDO89682.1"/>
    <property type="molecule type" value="Genomic_DNA"/>
</dbReference>
<protein>
    <submittedName>
        <fullName evidence="2">Uncharacterized protein</fullName>
    </submittedName>
</protein>
<reference evidence="2 3" key="1">
    <citation type="submission" date="2018-11" db="EMBL/GenBank/DDBJ databases">
        <authorList>
            <consortium name="Pathogen Informatics"/>
        </authorList>
    </citation>
    <scope>NUCLEOTIDE SEQUENCE [LARGE SCALE GENOMIC DNA]</scope>
    <source>
        <strain evidence="2 3">Zambia</strain>
    </source>
</reference>
<dbReference type="AlphaFoldDB" id="A0A3P8D056"/>
<name>A0A3P8D056_9TREM</name>
<evidence type="ECO:0000256" key="1">
    <source>
        <dbReference type="SAM" id="Phobius"/>
    </source>
</evidence>
<keyword evidence="1" id="KW-1133">Transmembrane helix</keyword>
<keyword evidence="1" id="KW-0812">Transmembrane</keyword>
<proteinExistence type="predicted"/>
<keyword evidence="3" id="KW-1185">Reference proteome</keyword>
<accession>A0A3P8D056</accession>